<dbReference type="GO" id="GO:0016158">
    <property type="term" value="F:inositol hexakisphosphate 3-phosphatase activity"/>
    <property type="evidence" value="ECO:0007669"/>
    <property type="project" value="UniProtKB-EC"/>
</dbReference>
<evidence type="ECO:0000256" key="11">
    <source>
        <dbReference type="ARBA" id="ARBA00043670"/>
    </source>
</evidence>
<dbReference type="InterPro" id="IPR016274">
    <property type="entry name" value="Histidine_acid_Pase_euk"/>
</dbReference>
<keyword evidence="6" id="KW-0378">Hydrolase</keyword>
<sequence>MMARAWNRMRGNRAQEYAPLPLSEKEELPSVQSRQGSRSKNGPSGLIWHVVGGLFCIFSLISLLIALSRNKSCDTIDDGYRCSPKTTHFWGQYSLWYSVPSDIDVAPPKGCDVTFANVLSRHGGRDPTLGKSIAYALLIAEIQNTSTTYPDKFKFLKDFNYALGADELTDAGRQEMVNSGAHFYRRYQKLVEKHTPFVRAGGQHRVVESGEKWLAGIAQSLKSEPNNIDVVIPEGPAWNNTLSHDTCPAFEGGPNHGLGDRAQQVWASQFVPPIQERINSALGTNLSATSIVYLMDMCPFHTLAHPTAKVSEFCHLFTEKDWHGYDYFQTLGKFYGYGVGNPLGATQGVGYVNELLARLTETPVEDHTTTNSTLDSDPATFPLDRKVYADFSHDNDISGILAALGLYNKTQLLPNTTIQDTKKTHGYSAAWTVPFAARMYVEKLQCKHEKEEFVRVIVNDLVHPLEFCGADKYGRCTLSKFVESQSFSRSGGLWSQCYD</sequence>
<keyword evidence="20" id="KW-0472">Membrane</keyword>
<feature type="transmembrane region" description="Helical" evidence="20">
    <location>
        <begin position="46"/>
        <end position="67"/>
    </location>
</feature>
<dbReference type="AlphaFoldDB" id="A0A9W8YBD2"/>
<comment type="catalytic activity">
    <reaction evidence="12">
        <text>1D-myo-inositol 1,2-bisphosphate + H2O = 1D-myo-inositol 2-phosphate + phosphate</text>
        <dbReference type="Rhea" id="RHEA:77135"/>
        <dbReference type="ChEBI" id="CHEBI:15377"/>
        <dbReference type="ChEBI" id="CHEBI:43474"/>
        <dbReference type="ChEBI" id="CHEBI:84142"/>
        <dbReference type="ChEBI" id="CHEBI:195539"/>
    </reaction>
    <physiologicalReaction direction="left-to-right" evidence="12">
        <dbReference type="Rhea" id="RHEA:77136"/>
    </physiologicalReaction>
</comment>
<dbReference type="PROSITE" id="PS00778">
    <property type="entry name" value="HIS_ACID_PHOSPHAT_2"/>
    <property type="match status" value="1"/>
</dbReference>
<keyword evidence="20" id="KW-1133">Transmembrane helix</keyword>
<dbReference type="GO" id="GO:0005576">
    <property type="term" value="C:extracellular region"/>
    <property type="evidence" value="ECO:0007669"/>
    <property type="project" value="UniProtKB-SubCell"/>
</dbReference>
<dbReference type="InterPro" id="IPR033379">
    <property type="entry name" value="Acid_Pase_AS"/>
</dbReference>
<evidence type="ECO:0000256" key="19">
    <source>
        <dbReference type="PIRSR" id="PIRSR000894-2"/>
    </source>
</evidence>
<evidence type="ECO:0000256" key="13">
    <source>
        <dbReference type="ARBA" id="ARBA00043721"/>
    </source>
</evidence>
<keyword evidence="7 19" id="KW-1015">Disulfide bond</keyword>
<feature type="disulfide bond" evidence="19">
    <location>
        <begin position="468"/>
        <end position="476"/>
    </location>
</feature>
<evidence type="ECO:0000256" key="17">
    <source>
        <dbReference type="ARBA" id="ARBA00044262"/>
    </source>
</evidence>
<dbReference type="InterPro" id="IPR029033">
    <property type="entry name" value="His_PPase_superfam"/>
</dbReference>
<evidence type="ECO:0000256" key="8">
    <source>
        <dbReference type="ARBA" id="ARBA00023180"/>
    </source>
</evidence>
<feature type="active site" description="Proton donor" evidence="18">
    <location>
        <position position="394"/>
    </location>
</feature>
<proteinExistence type="inferred from homology"/>
<dbReference type="OrthoDB" id="6509975at2759"/>
<comment type="catalytic activity">
    <reaction evidence="15">
        <text>1D-myo-inositol hexakisphosphate + H2O = 1D-myo-inositol 1,2,4,5,6-pentakisphosphate + phosphate</text>
        <dbReference type="Rhea" id="RHEA:16989"/>
        <dbReference type="ChEBI" id="CHEBI:15377"/>
        <dbReference type="ChEBI" id="CHEBI:43474"/>
        <dbReference type="ChEBI" id="CHEBI:57798"/>
        <dbReference type="ChEBI" id="CHEBI:58130"/>
        <dbReference type="EC" id="3.1.3.8"/>
    </reaction>
    <physiologicalReaction direction="left-to-right" evidence="15">
        <dbReference type="Rhea" id="RHEA:16990"/>
    </physiologicalReaction>
</comment>
<evidence type="ECO:0000256" key="12">
    <source>
        <dbReference type="ARBA" id="ARBA00043675"/>
    </source>
</evidence>
<evidence type="ECO:0000256" key="4">
    <source>
        <dbReference type="ARBA" id="ARBA00012632"/>
    </source>
</evidence>
<evidence type="ECO:0000256" key="5">
    <source>
        <dbReference type="ARBA" id="ARBA00022525"/>
    </source>
</evidence>
<evidence type="ECO:0000256" key="7">
    <source>
        <dbReference type="ARBA" id="ARBA00023157"/>
    </source>
</evidence>
<comment type="caution">
    <text evidence="21">The sequence shown here is derived from an EMBL/GenBank/DDBJ whole genome shotgun (WGS) entry which is preliminary data.</text>
</comment>
<comment type="catalytic activity">
    <reaction evidence="14">
        <text>1D-myo-inositol 1,2,4,5,6-pentakisphosphate + H2O = 1D-myo-inositol 1,2,5,6-tetrakisphosphate + phosphate</text>
        <dbReference type="Rhea" id="RHEA:77115"/>
        <dbReference type="ChEBI" id="CHEBI:15377"/>
        <dbReference type="ChEBI" id="CHEBI:43474"/>
        <dbReference type="ChEBI" id="CHEBI:57798"/>
        <dbReference type="ChEBI" id="CHEBI:195535"/>
    </reaction>
    <physiologicalReaction direction="left-to-right" evidence="14">
        <dbReference type="Rhea" id="RHEA:77116"/>
    </physiologicalReaction>
</comment>
<evidence type="ECO:0000256" key="16">
    <source>
        <dbReference type="ARBA" id="ARBA00044106"/>
    </source>
</evidence>
<dbReference type="SUPFAM" id="SSF53254">
    <property type="entry name" value="Phosphoglycerate mutase-like"/>
    <property type="match status" value="1"/>
</dbReference>
<comment type="subcellular location">
    <subcellularLocation>
        <location evidence="1">Secreted</location>
    </subcellularLocation>
</comment>
<dbReference type="PIRSF" id="PIRSF000894">
    <property type="entry name" value="Acid_phosphatase"/>
    <property type="match status" value="1"/>
</dbReference>
<evidence type="ECO:0000256" key="9">
    <source>
        <dbReference type="ARBA" id="ARBA00041857"/>
    </source>
</evidence>
<dbReference type="CDD" id="cd07061">
    <property type="entry name" value="HP_HAP_like"/>
    <property type="match status" value="1"/>
</dbReference>
<dbReference type="PANTHER" id="PTHR20963">
    <property type="entry name" value="MULTIPLE INOSITOL POLYPHOSPHATE PHOSPHATASE-RELATED"/>
    <property type="match status" value="1"/>
</dbReference>
<evidence type="ECO:0000256" key="15">
    <source>
        <dbReference type="ARBA" id="ARBA00043788"/>
    </source>
</evidence>
<dbReference type="EC" id="3.1.3.8" evidence="4"/>
<accession>A0A9W8YBD2</accession>
<organism evidence="21 22">
    <name type="scientific">Neocucurbitaria cava</name>
    <dbReference type="NCBI Taxonomy" id="798079"/>
    <lineage>
        <taxon>Eukaryota</taxon>
        <taxon>Fungi</taxon>
        <taxon>Dikarya</taxon>
        <taxon>Ascomycota</taxon>
        <taxon>Pezizomycotina</taxon>
        <taxon>Dothideomycetes</taxon>
        <taxon>Pleosporomycetidae</taxon>
        <taxon>Pleosporales</taxon>
        <taxon>Pleosporineae</taxon>
        <taxon>Cucurbitariaceae</taxon>
        <taxon>Neocucurbitaria</taxon>
    </lineage>
</organism>
<dbReference type="PANTHER" id="PTHR20963:SF24">
    <property type="entry name" value="3-PHYTASE B"/>
    <property type="match status" value="1"/>
</dbReference>
<dbReference type="Pfam" id="PF00328">
    <property type="entry name" value="His_Phos_2"/>
    <property type="match status" value="1"/>
</dbReference>
<evidence type="ECO:0000313" key="22">
    <source>
        <dbReference type="Proteomes" id="UP001140560"/>
    </source>
</evidence>
<feature type="disulfide bond" evidence="19">
    <location>
        <begin position="247"/>
        <end position="497"/>
    </location>
</feature>
<evidence type="ECO:0000256" key="6">
    <source>
        <dbReference type="ARBA" id="ARBA00022801"/>
    </source>
</evidence>
<keyword evidence="22" id="KW-1185">Reference proteome</keyword>
<feature type="active site" description="Nucleophile" evidence="18">
    <location>
        <position position="122"/>
    </location>
</feature>
<feature type="disulfide bond" evidence="19">
    <location>
        <begin position="298"/>
        <end position="314"/>
    </location>
</feature>
<dbReference type="EMBL" id="JAPEUY010000005">
    <property type="protein sequence ID" value="KAJ4373115.1"/>
    <property type="molecule type" value="Genomic_DNA"/>
</dbReference>
<evidence type="ECO:0000256" key="14">
    <source>
        <dbReference type="ARBA" id="ARBA00043748"/>
    </source>
</evidence>
<keyword evidence="20" id="KW-0812">Transmembrane</keyword>
<evidence type="ECO:0000256" key="18">
    <source>
        <dbReference type="PIRSR" id="PIRSR000894-1"/>
    </source>
</evidence>
<comment type="subunit">
    <text evidence="3">Monomer.</text>
</comment>
<evidence type="ECO:0000256" key="10">
    <source>
        <dbReference type="ARBA" id="ARBA00042300"/>
    </source>
</evidence>
<protein>
    <recommendedName>
        <fullName evidence="16">Phytase A</fullName>
        <ecNumber evidence="4">3.1.3.8</ecNumber>
    </recommendedName>
    <alternativeName>
        <fullName evidence="17">Histidine acid phosphatase phyA</fullName>
    </alternativeName>
    <alternativeName>
        <fullName evidence="10">Myo-inositol hexakisphosphate phosphohydrolase A</fullName>
    </alternativeName>
    <alternativeName>
        <fullName evidence="9">Myo-inositol-hexaphosphate 3-phosphohydrolase A</fullName>
    </alternativeName>
</protein>
<evidence type="ECO:0000256" key="2">
    <source>
        <dbReference type="ARBA" id="ARBA00005375"/>
    </source>
</evidence>
<reference evidence="21" key="1">
    <citation type="submission" date="2022-10" db="EMBL/GenBank/DDBJ databases">
        <title>Tapping the CABI collections for fungal endophytes: first genome assemblies for Collariella, Neodidymelliopsis, Ascochyta clinopodiicola, Didymella pomorum, Didymosphaeria variabile, Neocosmospora piperis and Neocucurbitaria cava.</title>
        <authorList>
            <person name="Hill R."/>
        </authorList>
    </citation>
    <scope>NUCLEOTIDE SEQUENCE</scope>
    <source>
        <strain evidence="21">IMI 356814</strain>
    </source>
</reference>
<keyword evidence="5" id="KW-0964">Secreted</keyword>
<dbReference type="Proteomes" id="UP001140560">
    <property type="component" value="Unassembled WGS sequence"/>
</dbReference>
<evidence type="ECO:0000256" key="3">
    <source>
        <dbReference type="ARBA" id="ARBA00011245"/>
    </source>
</evidence>
<comment type="catalytic activity">
    <reaction evidence="13">
        <text>1D-myo-inositol 1,2,6-trisphosphate + H2O = 1D-myo-inositol 1,2-bisphosphate + phosphate</text>
        <dbReference type="Rhea" id="RHEA:77131"/>
        <dbReference type="ChEBI" id="CHEBI:15377"/>
        <dbReference type="ChEBI" id="CHEBI:43474"/>
        <dbReference type="ChEBI" id="CHEBI:195537"/>
        <dbReference type="ChEBI" id="CHEBI:195539"/>
    </reaction>
    <physiologicalReaction direction="left-to-right" evidence="13">
        <dbReference type="Rhea" id="RHEA:77132"/>
    </physiologicalReaction>
</comment>
<comment type="similarity">
    <text evidence="2">Belongs to the histidine acid phosphatase family.</text>
</comment>
<evidence type="ECO:0000313" key="21">
    <source>
        <dbReference type="EMBL" id="KAJ4373115.1"/>
    </source>
</evidence>
<comment type="catalytic activity">
    <reaction evidence="11">
        <text>1D-myo-inositol 1,2,5,6-tetrakisphosphate + H2O = 1D-myo-inositol 1,2,6-trisphosphate + phosphate</text>
        <dbReference type="Rhea" id="RHEA:77119"/>
        <dbReference type="ChEBI" id="CHEBI:15377"/>
        <dbReference type="ChEBI" id="CHEBI:43474"/>
        <dbReference type="ChEBI" id="CHEBI:195535"/>
        <dbReference type="ChEBI" id="CHEBI:195537"/>
    </reaction>
    <physiologicalReaction direction="left-to-right" evidence="11">
        <dbReference type="Rhea" id="RHEA:77120"/>
    </physiologicalReaction>
</comment>
<dbReference type="PROSITE" id="PS00616">
    <property type="entry name" value="HIS_ACID_PHOSPHAT_1"/>
    <property type="match status" value="1"/>
</dbReference>
<evidence type="ECO:0000256" key="1">
    <source>
        <dbReference type="ARBA" id="ARBA00004613"/>
    </source>
</evidence>
<dbReference type="GO" id="GO:0003993">
    <property type="term" value="F:acid phosphatase activity"/>
    <property type="evidence" value="ECO:0007669"/>
    <property type="project" value="TreeGrafter"/>
</dbReference>
<dbReference type="Gene3D" id="3.40.50.1240">
    <property type="entry name" value="Phosphoglycerate mutase-like"/>
    <property type="match status" value="1"/>
</dbReference>
<dbReference type="InterPro" id="IPR000560">
    <property type="entry name" value="His_Pase_clade-2"/>
</dbReference>
<keyword evidence="8" id="KW-0325">Glycoprotein</keyword>
<evidence type="ECO:0000256" key="20">
    <source>
        <dbReference type="SAM" id="Phobius"/>
    </source>
</evidence>
<gene>
    <name evidence="21" type="ORF">N0V83_003406</name>
</gene>
<feature type="disulfide bond" evidence="19">
    <location>
        <begin position="73"/>
        <end position="82"/>
    </location>
</feature>
<name>A0A9W8YBD2_9PLEO</name>
<feature type="disulfide bond" evidence="19">
    <location>
        <begin position="111"/>
        <end position="446"/>
    </location>
</feature>